<evidence type="ECO:0000313" key="1">
    <source>
        <dbReference type="EMBL" id="XFD39427.1"/>
    </source>
</evidence>
<protein>
    <submittedName>
        <fullName evidence="1">Peroxide stress protein YaaA</fullName>
    </submittedName>
</protein>
<name>A0ACD5DDS3_9LACO</name>
<proteinExistence type="predicted"/>
<dbReference type="Proteomes" id="UP001149860">
    <property type="component" value="Chromosome"/>
</dbReference>
<accession>A0ACD5DDS3</accession>
<reference evidence="1" key="1">
    <citation type="submission" date="2024-08" db="EMBL/GenBank/DDBJ databases">
        <title>Lentilactobacillus sp. nov., isolated from tree bark.</title>
        <authorList>
            <person name="Phuengjayaem S."/>
            <person name="Tanasupawat S."/>
        </authorList>
    </citation>
    <scope>NUCLEOTIDE SEQUENCE</scope>
    <source>
        <strain evidence="1">SPB1-3</strain>
    </source>
</reference>
<keyword evidence="2" id="KW-1185">Reference proteome</keyword>
<dbReference type="EMBL" id="CP168151">
    <property type="protein sequence ID" value="XFD39427.1"/>
    <property type="molecule type" value="Genomic_DNA"/>
</dbReference>
<gene>
    <name evidence="1" type="primary">yaaA</name>
    <name evidence="1" type="ORF">O0236_008485</name>
</gene>
<organism evidence="1 2">
    <name type="scientific">Lentilactobacillus terminaliae</name>
    <dbReference type="NCBI Taxonomy" id="3003483"/>
    <lineage>
        <taxon>Bacteria</taxon>
        <taxon>Bacillati</taxon>
        <taxon>Bacillota</taxon>
        <taxon>Bacilli</taxon>
        <taxon>Lactobacillales</taxon>
        <taxon>Lactobacillaceae</taxon>
        <taxon>Lentilactobacillus</taxon>
    </lineage>
</organism>
<evidence type="ECO:0000313" key="2">
    <source>
        <dbReference type="Proteomes" id="UP001149860"/>
    </source>
</evidence>
<sequence>MKFIISPAKKMVTNLDDFEVTDLPQYLQETQQILDSLQTLSISDAKSLWKTSNKLTKENFNKLNQINLHNRLTPAVIAYSGIQYQYMAPGLLTRPALYYLQVHLRILSGFYGILSPFDGIVPYRLEMQAKLTVGTHANLYSFWGDKLYRALVSDGHEPIINLASQEYSKSITPYLTDADTFIDIVFGRLIDGKLKTQATFAKMARGEMVRFAAENQLTEVNELKKFNHLDYVYDSMSSTDTKYVFIKNENQ</sequence>